<evidence type="ECO:0000313" key="2">
    <source>
        <dbReference type="EMBL" id="CAF1166948.1"/>
    </source>
</evidence>
<evidence type="ECO:0000313" key="4">
    <source>
        <dbReference type="Proteomes" id="UP000663877"/>
    </source>
</evidence>
<gene>
    <name evidence="1" type="ORF">BJG266_LOCUS18871</name>
    <name evidence="2" type="ORF">QVE165_LOCUS23895</name>
</gene>
<organism evidence="1 4">
    <name type="scientific">Adineta steineri</name>
    <dbReference type="NCBI Taxonomy" id="433720"/>
    <lineage>
        <taxon>Eukaryota</taxon>
        <taxon>Metazoa</taxon>
        <taxon>Spiralia</taxon>
        <taxon>Gnathifera</taxon>
        <taxon>Rotifera</taxon>
        <taxon>Eurotatoria</taxon>
        <taxon>Bdelloidea</taxon>
        <taxon>Adinetida</taxon>
        <taxon>Adinetidae</taxon>
        <taxon>Adineta</taxon>
    </lineage>
</organism>
<accession>A0A814KQW4</accession>
<proteinExistence type="predicted"/>
<evidence type="ECO:0000313" key="3">
    <source>
        <dbReference type="Proteomes" id="UP000663832"/>
    </source>
</evidence>
<keyword evidence="3" id="KW-1185">Reference proteome</keyword>
<dbReference type="Proteomes" id="UP000663832">
    <property type="component" value="Unassembled WGS sequence"/>
</dbReference>
<dbReference type="AlphaFoldDB" id="A0A814KQW4"/>
<comment type="caution">
    <text evidence="1">The sequence shown here is derived from an EMBL/GenBank/DDBJ whole genome shotgun (WGS) entry which is preliminary data.</text>
</comment>
<protein>
    <submittedName>
        <fullName evidence="1">Uncharacterized protein</fullName>
    </submittedName>
</protein>
<evidence type="ECO:0000313" key="1">
    <source>
        <dbReference type="EMBL" id="CAF1055698.1"/>
    </source>
</evidence>
<dbReference type="OrthoDB" id="10324611at2759"/>
<sequence length="166" mass="19361">MDLILLNQQQIKMKTLDERKNQSWLIFTKDDQNNKNSFSHILSTLLPCSNIRIFDIRNSTLDMICSVTPVLLTTYQQVSIIFAWQLDQVALNENNDDLAFKQNEELICGTLSLILQTIQKSSPYFYPFVYVLTDHAQFNNNSNLNIIASPFIRLARSLITEYERHR</sequence>
<dbReference type="Proteomes" id="UP000663877">
    <property type="component" value="Unassembled WGS sequence"/>
</dbReference>
<name>A0A814KQW4_9BILA</name>
<dbReference type="EMBL" id="CAJNOI010000098">
    <property type="protein sequence ID" value="CAF1055698.1"/>
    <property type="molecule type" value="Genomic_DNA"/>
</dbReference>
<reference evidence="1" key="1">
    <citation type="submission" date="2021-02" db="EMBL/GenBank/DDBJ databases">
        <authorList>
            <person name="Nowell W R."/>
        </authorList>
    </citation>
    <scope>NUCLEOTIDE SEQUENCE</scope>
</reference>
<dbReference type="EMBL" id="CAJNOM010000164">
    <property type="protein sequence ID" value="CAF1166948.1"/>
    <property type="molecule type" value="Genomic_DNA"/>
</dbReference>